<name>X1M4Y1_9ZZZZ</name>
<dbReference type="SUPFAM" id="SSF53706">
    <property type="entry name" value="Formate dehydrogenase/DMSO reductase, domains 1-3"/>
    <property type="match status" value="1"/>
</dbReference>
<feature type="domain" description="Molybdopterin oxidoreductase" evidence="1">
    <location>
        <begin position="3"/>
        <end position="124"/>
    </location>
</feature>
<dbReference type="Gene3D" id="3.40.228.10">
    <property type="entry name" value="Dimethylsulfoxide Reductase, domain 2"/>
    <property type="match status" value="1"/>
</dbReference>
<accession>X1M4Y1</accession>
<dbReference type="InterPro" id="IPR006656">
    <property type="entry name" value="Mopterin_OxRdtase"/>
</dbReference>
<dbReference type="Pfam" id="PF00384">
    <property type="entry name" value="Molybdopterin"/>
    <property type="match status" value="1"/>
</dbReference>
<dbReference type="AlphaFoldDB" id="X1M4Y1"/>
<organism evidence="2">
    <name type="scientific">marine sediment metagenome</name>
    <dbReference type="NCBI Taxonomy" id="412755"/>
    <lineage>
        <taxon>unclassified sequences</taxon>
        <taxon>metagenomes</taxon>
        <taxon>ecological metagenomes</taxon>
    </lineage>
</organism>
<dbReference type="PANTHER" id="PTHR43742:SF2">
    <property type="entry name" value="ASSIMILATORY NITRATE REDUCTASE CATALYTIC SUBUNIT"/>
    <property type="match status" value="1"/>
</dbReference>
<proteinExistence type="predicted"/>
<gene>
    <name evidence="2" type="ORF">S06H3_09019</name>
</gene>
<dbReference type="GO" id="GO:0016491">
    <property type="term" value="F:oxidoreductase activity"/>
    <property type="evidence" value="ECO:0007669"/>
    <property type="project" value="InterPro"/>
</dbReference>
<reference evidence="2" key="1">
    <citation type="journal article" date="2014" name="Front. Microbiol.">
        <title>High frequency of phylogenetically diverse reductive dehalogenase-homologous genes in deep subseafloor sedimentary metagenomes.</title>
        <authorList>
            <person name="Kawai M."/>
            <person name="Futagami T."/>
            <person name="Toyoda A."/>
            <person name="Takaki Y."/>
            <person name="Nishi S."/>
            <person name="Hori S."/>
            <person name="Arai W."/>
            <person name="Tsubouchi T."/>
            <person name="Morono Y."/>
            <person name="Uchiyama I."/>
            <person name="Ito T."/>
            <person name="Fujiyama A."/>
            <person name="Inagaki F."/>
            <person name="Takami H."/>
        </authorList>
    </citation>
    <scope>NUCLEOTIDE SEQUENCE</scope>
    <source>
        <strain evidence="2">Expedition CK06-06</strain>
    </source>
</reference>
<dbReference type="InterPro" id="IPR050612">
    <property type="entry name" value="Prok_Mopterin_Oxidored"/>
</dbReference>
<evidence type="ECO:0000259" key="1">
    <source>
        <dbReference type="Pfam" id="PF00384"/>
    </source>
</evidence>
<comment type="caution">
    <text evidence="2">The sequence shown here is derived from an EMBL/GenBank/DDBJ whole genome shotgun (WGS) entry which is preliminary data.</text>
</comment>
<dbReference type="PANTHER" id="PTHR43742">
    <property type="entry name" value="TRIMETHYLAMINE-N-OXIDE REDUCTASE"/>
    <property type="match status" value="1"/>
</dbReference>
<protein>
    <recommendedName>
        <fullName evidence="1">Molybdopterin oxidoreductase domain-containing protein</fullName>
    </recommendedName>
</protein>
<dbReference type="EMBL" id="BARV01003899">
    <property type="protein sequence ID" value="GAI13131.1"/>
    <property type="molecule type" value="Genomic_DNA"/>
</dbReference>
<sequence>KGAKLIVANPREIDLVRFADLWLRHKPGTDVALLMGMMRVIVDEGRLDSSFVEERCENFDAFRESLKNFDLDFVERITGVPGNKIAEAARIYATNKPSSLLYAMGITQHSHGTDNVMAIANLASTGSNLVVLRKRCLVIPR</sequence>
<evidence type="ECO:0000313" key="2">
    <source>
        <dbReference type="EMBL" id="GAI13131.1"/>
    </source>
</evidence>
<feature type="non-terminal residue" evidence="2">
    <location>
        <position position="1"/>
    </location>
</feature>